<dbReference type="SUPFAM" id="SSF56784">
    <property type="entry name" value="HAD-like"/>
    <property type="match status" value="1"/>
</dbReference>
<dbReference type="Proteomes" id="UP001610563">
    <property type="component" value="Unassembled WGS sequence"/>
</dbReference>
<evidence type="ECO:0000313" key="2">
    <source>
        <dbReference type="EMBL" id="KAL2782499.1"/>
    </source>
</evidence>
<reference evidence="2 3" key="1">
    <citation type="submission" date="2024-07" db="EMBL/GenBank/DDBJ databases">
        <title>Section-level genome sequencing and comparative genomics of Aspergillus sections Usti and Cavernicolus.</title>
        <authorList>
            <consortium name="Lawrence Berkeley National Laboratory"/>
            <person name="Nybo J.L."/>
            <person name="Vesth T.C."/>
            <person name="Theobald S."/>
            <person name="Frisvad J.C."/>
            <person name="Larsen T.O."/>
            <person name="Kjaerboelling I."/>
            <person name="Rothschild-Mancinelli K."/>
            <person name="Lyhne E.K."/>
            <person name="Kogle M.E."/>
            <person name="Barry K."/>
            <person name="Clum A."/>
            <person name="Na H."/>
            <person name="Ledsgaard L."/>
            <person name="Lin J."/>
            <person name="Lipzen A."/>
            <person name="Kuo A."/>
            <person name="Riley R."/>
            <person name="Mondo S."/>
            <person name="Labutti K."/>
            <person name="Haridas S."/>
            <person name="Pangalinan J."/>
            <person name="Salamov A.A."/>
            <person name="Simmons B.A."/>
            <person name="Magnuson J.K."/>
            <person name="Chen J."/>
            <person name="Drula E."/>
            <person name="Henrissat B."/>
            <person name="Wiebenga A."/>
            <person name="Lubbers R.J."/>
            <person name="Gomes A.C."/>
            <person name="Makela M.R."/>
            <person name="Stajich J."/>
            <person name="Grigoriev I.V."/>
            <person name="Mortensen U.H."/>
            <person name="De Vries R.P."/>
            <person name="Baker S.E."/>
            <person name="Andersen M.R."/>
        </authorList>
    </citation>
    <scope>NUCLEOTIDE SEQUENCE [LARGE SCALE GENOMIC DNA]</scope>
    <source>
        <strain evidence="2 3">CBS 209.92</strain>
    </source>
</reference>
<keyword evidence="2" id="KW-0328">Glycosyltransferase</keyword>
<name>A0ABR4FGY3_9EURO</name>
<evidence type="ECO:0000313" key="3">
    <source>
        <dbReference type="Proteomes" id="UP001610563"/>
    </source>
</evidence>
<dbReference type="Pfam" id="PF14681">
    <property type="entry name" value="UPRTase"/>
    <property type="match status" value="1"/>
</dbReference>
<dbReference type="InterPro" id="IPR000836">
    <property type="entry name" value="PRTase_dom"/>
</dbReference>
<dbReference type="InterPro" id="IPR050582">
    <property type="entry name" value="HAD-like_SerB"/>
</dbReference>
<gene>
    <name evidence="2" type="ORF">BJX66DRAFT_189933</name>
</gene>
<keyword evidence="2" id="KW-0808">Transferase</keyword>
<dbReference type="CDD" id="cd06223">
    <property type="entry name" value="PRTases_typeI"/>
    <property type="match status" value="1"/>
</dbReference>
<dbReference type="SUPFAM" id="SSF53271">
    <property type="entry name" value="PRTase-like"/>
    <property type="match status" value="1"/>
</dbReference>
<dbReference type="Gene3D" id="3.40.50.1000">
    <property type="entry name" value="HAD superfamily/HAD-like"/>
    <property type="match status" value="1"/>
</dbReference>
<sequence>MEPKLAQSANSAGTANGIIGSSSPIIGLYGISGSGKSYLLKQLMEELGQDAFEYYEGSDMIHSVTPGGLDSFHRLREDEKAKLRRHAIDKIKSECAQSKKTGIVAGHFMLWAEEEETGTRVYTQNDLAVFTHILYVNTPAEVMFQRRQEDAQKYRPAWSIQHLHRWQQTEIKELRELCRAHNILFSTIYPNFVSQLPELILDFQRHTEDYNVSIAEHYLDKALSHEYETLETVILMDADRTLTASDTGAIFWTKVTQPEGDRNPFQVLFGSQLGYSYTAFRQAMLLCEEETADPEYDAICEDVVSQTTLYPEFVRLLRLVGKYSHVRPIIVTCGLRRVWEKVLHREGFSSTVKILGGGRLKDGFVVTPSVKKAMVDRVRSFHSAYTWAIGDSPLDLPMMTAADQAVVVVGEQGHRSKSMDGRLLAAVEQGLQARQALLPGDCPVRLDTSQLPVIDFGEEKTITEVLQHRIPPGRLQLVHATDSNAAKLLMTPMRDASVKGPAQRKAHSSAGKFLALAFLSDNIGLEETRIDHVQDRQTAGFRLRGEKRTLIVALMRAGEPMAQGVNKVFPEAGFLHANQVEDIEQRHIDHSDTIILVDSVINSGKTMVPFIQRVRRLHSAVRIVVVAGVIQEQAVQGCSPLRALARSFDLAIVALRISQNKYTGARETDTGNRLFGTTYLD</sequence>
<protein>
    <submittedName>
        <fullName evidence="2">Uracil phosphoribosyltransferase-domain-containing protein</fullName>
    </submittedName>
</protein>
<dbReference type="InterPro" id="IPR029057">
    <property type="entry name" value="PRTase-like"/>
</dbReference>
<dbReference type="Pfam" id="PF12710">
    <property type="entry name" value="HAD"/>
    <property type="match status" value="1"/>
</dbReference>
<keyword evidence="3" id="KW-1185">Reference proteome</keyword>
<dbReference type="EMBL" id="JBFTWV010000410">
    <property type="protein sequence ID" value="KAL2782499.1"/>
    <property type="molecule type" value="Genomic_DNA"/>
</dbReference>
<dbReference type="InterPro" id="IPR023214">
    <property type="entry name" value="HAD_sf"/>
</dbReference>
<organism evidence="2 3">
    <name type="scientific">Aspergillus keveii</name>
    <dbReference type="NCBI Taxonomy" id="714993"/>
    <lineage>
        <taxon>Eukaryota</taxon>
        <taxon>Fungi</taxon>
        <taxon>Dikarya</taxon>
        <taxon>Ascomycota</taxon>
        <taxon>Pezizomycotina</taxon>
        <taxon>Eurotiomycetes</taxon>
        <taxon>Eurotiomycetidae</taxon>
        <taxon>Eurotiales</taxon>
        <taxon>Aspergillaceae</taxon>
        <taxon>Aspergillus</taxon>
        <taxon>Aspergillus subgen. Nidulantes</taxon>
    </lineage>
</organism>
<proteinExistence type="predicted"/>
<dbReference type="GO" id="GO:0016757">
    <property type="term" value="F:glycosyltransferase activity"/>
    <property type="evidence" value="ECO:0007669"/>
    <property type="project" value="UniProtKB-KW"/>
</dbReference>
<dbReference type="PANTHER" id="PTHR43344">
    <property type="entry name" value="PHOSPHOSERINE PHOSPHATASE"/>
    <property type="match status" value="1"/>
</dbReference>
<dbReference type="Gene3D" id="3.40.50.300">
    <property type="entry name" value="P-loop containing nucleotide triphosphate hydrolases"/>
    <property type="match status" value="1"/>
</dbReference>
<evidence type="ECO:0000259" key="1">
    <source>
        <dbReference type="Pfam" id="PF14681"/>
    </source>
</evidence>
<dbReference type="Gene3D" id="3.40.50.2020">
    <property type="match status" value="1"/>
</dbReference>
<accession>A0ABR4FGY3</accession>
<dbReference type="InterPro" id="IPR036412">
    <property type="entry name" value="HAD-like_sf"/>
</dbReference>
<feature type="domain" description="Phosphoribosyltransferase" evidence="1">
    <location>
        <begin position="481"/>
        <end position="677"/>
    </location>
</feature>
<dbReference type="InterPro" id="IPR027417">
    <property type="entry name" value="P-loop_NTPase"/>
</dbReference>
<dbReference type="SUPFAM" id="SSF52540">
    <property type="entry name" value="P-loop containing nucleoside triphosphate hydrolases"/>
    <property type="match status" value="1"/>
</dbReference>
<dbReference type="PANTHER" id="PTHR43344:SF20">
    <property type="entry name" value="URACIL PHOSPHORIBOSYLTRANSFERASE"/>
    <property type="match status" value="1"/>
</dbReference>
<comment type="caution">
    <text evidence="2">The sequence shown here is derived from an EMBL/GenBank/DDBJ whole genome shotgun (WGS) entry which is preliminary data.</text>
</comment>
<dbReference type="Pfam" id="PF13207">
    <property type="entry name" value="AAA_17"/>
    <property type="match status" value="1"/>
</dbReference>